<comment type="similarity">
    <text evidence="2">Belongs to the ammonia transporter channel (TC 1.A.11.2) family.</text>
</comment>
<evidence type="ECO:0000256" key="6">
    <source>
        <dbReference type="ARBA" id="ARBA00022837"/>
    </source>
</evidence>
<dbReference type="Pfam" id="PF13202">
    <property type="entry name" value="EF-hand_5"/>
    <property type="match status" value="2"/>
</dbReference>
<feature type="compositionally biased region" description="Polar residues" evidence="11">
    <location>
        <begin position="2067"/>
        <end position="2082"/>
    </location>
</feature>
<feature type="transmembrane region" description="Helical" evidence="12">
    <location>
        <begin position="2968"/>
        <end position="2987"/>
    </location>
</feature>
<dbReference type="SUPFAM" id="SSF47473">
    <property type="entry name" value="EF-hand"/>
    <property type="match status" value="1"/>
</dbReference>
<feature type="compositionally biased region" description="Basic and acidic residues" evidence="11">
    <location>
        <begin position="2319"/>
        <end position="2331"/>
    </location>
</feature>
<feature type="compositionally biased region" description="Basic and acidic residues" evidence="11">
    <location>
        <begin position="2453"/>
        <end position="2474"/>
    </location>
</feature>
<feature type="region of interest" description="Disordered" evidence="11">
    <location>
        <begin position="1937"/>
        <end position="1957"/>
    </location>
</feature>
<accession>A0A9P1BSU6</accession>
<dbReference type="GO" id="GO:0005886">
    <property type="term" value="C:plasma membrane"/>
    <property type="evidence" value="ECO:0007669"/>
    <property type="project" value="TreeGrafter"/>
</dbReference>
<keyword evidence="4" id="KW-0813">Transport</keyword>
<dbReference type="Pfam" id="PF08190">
    <property type="entry name" value="PIH1"/>
    <property type="match status" value="1"/>
</dbReference>
<feature type="region of interest" description="Disordered" evidence="11">
    <location>
        <begin position="2510"/>
        <end position="2569"/>
    </location>
</feature>
<feature type="domain" description="EF-hand" evidence="13">
    <location>
        <begin position="1185"/>
        <end position="1220"/>
    </location>
</feature>
<feature type="transmembrane region" description="Helical" evidence="12">
    <location>
        <begin position="2999"/>
        <end position="3020"/>
    </location>
</feature>
<dbReference type="Gene3D" id="1.10.3430.10">
    <property type="entry name" value="Ammonium transporter AmtB like domains"/>
    <property type="match status" value="1"/>
</dbReference>
<comment type="subcellular location">
    <subcellularLocation>
        <location evidence="1">Membrane</location>
        <topology evidence="1">Multi-pass membrane protein</topology>
    </subcellularLocation>
</comment>
<dbReference type="GO" id="GO:0097272">
    <property type="term" value="P:ammonium homeostasis"/>
    <property type="evidence" value="ECO:0007669"/>
    <property type="project" value="TreeGrafter"/>
</dbReference>
<evidence type="ECO:0000313" key="14">
    <source>
        <dbReference type="EMBL" id="CAI3977813.1"/>
    </source>
</evidence>
<feature type="compositionally biased region" description="Acidic residues" evidence="11">
    <location>
        <begin position="2517"/>
        <end position="2536"/>
    </location>
</feature>
<evidence type="ECO:0000256" key="9">
    <source>
        <dbReference type="ARBA" id="ARBA00023177"/>
    </source>
</evidence>
<feature type="region of interest" description="Disordered" evidence="11">
    <location>
        <begin position="1"/>
        <end position="21"/>
    </location>
</feature>
<evidence type="ECO:0000256" key="11">
    <source>
        <dbReference type="SAM" id="MobiDB-lite"/>
    </source>
</evidence>
<feature type="coiled-coil region" evidence="10">
    <location>
        <begin position="472"/>
        <end position="517"/>
    </location>
</feature>
<feature type="region of interest" description="Disordered" evidence="11">
    <location>
        <begin position="2065"/>
        <end position="2091"/>
    </location>
</feature>
<feature type="transmembrane region" description="Helical" evidence="12">
    <location>
        <begin position="1138"/>
        <end position="1161"/>
    </location>
</feature>
<keyword evidence="9" id="KW-0924">Ammonia transport</keyword>
<gene>
    <name evidence="14" type="ORF">C1SCF055_LOCUS5925</name>
</gene>
<keyword evidence="10" id="KW-0175">Coiled coil</keyword>
<feature type="transmembrane region" description="Helical" evidence="12">
    <location>
        <begin position="1111"/>
        <end position="1131"/>
    </location>
</feature>
<dbReference type="Pfam" id="PF00520">
    <property type="entry name" value="Ion_trans"/>
    <property type="match status" value="1"/>
</dbReference>
<feature type="compositionally biased region" description="Basic and acidic residues" evidence="11">
    <location>
        <begin position="1341"/>
        <end position="1350"/>
    </location>
</feature>
<dbReference type="EMBL" id="CAMXCT010000367">
    <property type="protein sequence ID" value="CAI3977813.1"/>
    <property type="molecule type" value="Genomic_DNA"/>
</dbReference>
<dbReference type="CDD" id="cd00298">
    <property type="entry name" value="ACD_sHsps_p23-like"/>
    <property type="match status" value="1"/>
</dbReference>
<evidence type="ECO:0000259" key="13">
    <source>
        <dbReference type="PROSITE" id="PS50222"/>
    </source>
</evidence>
<comment type="similarity">
    <text evidence="3">Belongs to the PIH1 family.</text>
</comment>
<evidence type="ECO:0000256" key="4">
    <source>
        <dbReference type="ARBA" id="ARBA00022448"/>
    </source>
</evidence>
<dbReference type="PROSITE" id="PS50222">
    <property type="entry name" value="EF_HAND_2"/>
    <property type="match status" value="2"/>
</dbReference>
<dbReference type="GO" id="GO:0008519">
    <property type="term" value="F:ammonium channel activity"/>
    <property type="evidence" value="ECO:0007669"/>
    <property type="project" value="InterPro"/>
</dbReference>
<feature type="compositionally biased region" description="Low complexity" evidence="11">
    <location>
        <begin position="2266"/>
        <end position="2278"/>
    </location>
</feature>
<keyword evidence="7 12" id="KW-1133">Transmembrane helix</keyword>
<dbReference type="Gene3D" id="1.20.120.350">
    <property type="entry name" value="Voltage-gated potassium channels. Chain C"/>
    <property type="match status" value="1"/>
</dbReference>
<dbReference type="InterPro" id="IPR001905">
    <property type="entry name" value="Ammonium_transpt"/>
</dbReference>
<dbReference type="SMART" id="SM00054">
    <property type="entry name" value="EFh"/>
    <property type="match status" value="2"/>
</dbReference>
<name>A0A9P1BSU6_9DINO</name>
<feature type="compositionally biased region" description="Basic and acidic residues" evidence="11">
    <location>
        <begin position="1937"/>
        <end position="1952"/>
    </location>
</feature>
<evidence type="ECO:0000256" key="7">
    <source>
        <dbReference type="ARBA" id="ARBA00022989"/>
    </source>
</evidence>
<evidence type="ECO:0000313" key="16">
    <source>
        <dbReference type="EMBL" id="CAL4765125.1"/>
    </source>
</evidence>
<feature type="region of interest" description="Disordered" evidence="11">
    <location>
        <begin position="1458"/>
        <end position="1506"/>
    </location>
</feature>
<reference evidence="14" key="1">
    <citation type="submission" date="2022-10" db="EMBL/GenBank/DDBJ databases">
        <authorList>
            <person name="Chen Y."/>
            <person name="Dougan E. K."/>
            <person name="Chan C."/>
            <person name="Rhodes N."/>
            <person name="Thang M."/>
        </authorList>
    </citation>
    <scope>NUCLEOTIDE SEQUENCE</scope>
</reference>
<evidence type="ECO:0000256" key="2">
    <source>
        <dbReference type="ARBA" id="ARBA00005887"/>
    </source>
</evidence>
<dbReference type="SUPFAM" id="SSF81324">
    <property type="entry name" value="Voltage-gated potassium channels"/>
    <property type="match status" value="1"/>
</dbReference>
<feature type="compositionally biased region" description="Low complexity" evidence="11">
    <location>
        <begin position="2241"/>
        <end position="2256"/>
    </location>
</feature>
<dbReference type="InterPro" id="IPR041442">
    <property type="entry name" value="PIH1D1/2/3_CS-like"/>
</dbReference>
<feature type="region of interest" description="Disordered" evidence="11">
    <location>
        <begin position="2241"/>
        <end position="2283"/>
    </location>
</feature>
<dbReference type="InterPro" id="IPR018247">
    <property type="entry name" value="EF_Hand_1_Ca_BS"/>
</dbReference>
<feature type="transmembrane region" description="Helical" evidence="12">
    <location>
        <begin position="954"/>
        <end position="979"/>
    </location>
</feature>
<feature type="transmembrane region" description="Helical" evidence="12">
    <location>
        <begin position="3247"/>
        <end position="3268"/>
    </location>
</feature>
<feature type="transmembrane region" description="Helical" evidence="12">
    <location>
        <begin position="985"/>
        <end position="1007"/>
    </location>
</feature>
<feature type="transmembrane region" description="Helical" evidence="12">
    <location>
        <begin position="3108"/>
        <end position="3130"/>
    </location>
</feature>
<feature type="coiled-coil region" evidence="10">
    <location>
        <begin position="568"/>
        <end position="595"/>
    </location>
</feature>
<dbReference type="CDD" id="cd00051">
    <property type="entry name" value="EFh"/>
    <property type="match status" value="1"/>
</dbReference>
<feature type="transmembrane region" description="Helical" evidence="12">
    <location>
        <begin position="2898"/>
        <end position="2917"/>
    </location>
</feature>
<feature type="region of interest" description="Disordered" evidence="11">
    <location>
        <begin position="1620"/>
        <end position="1653"/>
    </location>
</feature>
<dbReference type="InterPro" id="IPR012981">
    <property type="entry name" value="PIH1_N"/>
</dbReference>
<dbReference type="EMBL" id="CAMXCT020000367">
    <property type="protein sequence ID" value="CAL1131188.1"/>
    <property type="molecule type" value="Genomic_DNA"/>
</dbReference>
<feature type="region of interest" description="Disordered" evidence="11">
    <location>
        <begin position="1750"/>
        <end position="1812"/>
    </location>
</feature>
<feature type="transmembrane region" description="Helical" evidence="12">
    <location>
        <begin position="1056"/>
        <end position="1075"/>
    </location>
</feature>
<dbReference type="PANTHER" id="PTHR11730">
    <property type="entry name" value="AMMONIUM TRANSPORTER"/>
    <property type="match status" value="1"/>
</dbReference>
<keyword evidence="8 12" id="KW-0472">Membrane</keyword>
<comment type="caution">
    <text evidence="14">The sequence shown here is derived from an EMBL/GenBank/DDBJ whole genome shotgun (WGS) entry which is preliminary data.</text>
</comment>
<dbReference type="PANTHER" id="PTHR11730:SF6">
    <property type="entry name" value="AMMONIUM TRANSPORTER"/>
    <property type="match status" value="1"/>
</dbReference>
<feature type="transmembrane region" description="Helical" evidence="12">
    <location>
        <begin position="2860"/>
        <end position="2877"/>
    </location>
</feature>
<protein>
    <submittedName>
        <fullName evidence="16">Ammonium transporter 1 member 1</fullName>
    </submittedName>
</protein>
<keyword evidence="6" id="KW-0106">Calcium</keyword>
<dbReference type="InterPro" id="IPR011992">
    <property type="entry name" value="EF-hand-dom_pair"/>
</dbReference>
<dbReference type="PROSITE" id="PS01219">
    <property type="entry name" value="AMMONIUM_TRANSP"/>
    <property type="match status" value="1"/>
</dbReference>
<feature type="transmembrane region" description="Helical" evidence="12">
    <location>
        <begin position="3032"/>
        <end position="3054"/>
    </location>
</feature>
<reference evidence="15" key="2">
    <citation type="submission" date="2024-04" db="EMBL/GenBank/DDBJ databases">
        <authorList>
            <person name="Chen Y."/>
            <person name="Shah S."/>
            <person name="Dougan E. K."/>
            <person name="Thang M."/>
            <person name="Chan C."/>
        </authorList>
    </citation>
    <scope>NUCLEOTIDE SEQUENCE [LARGE SCALE GENOMIC DNA]</scope>
</reference>
<feature type="compositionally biased region" description="Low complexity" evidence="11">
    <location>
        <begin position="1470"/>
        <end position="1491"/>
    </location>
</feature>
<feature type="compositionally biased region" description="Low complexity" evidence="11">
    <location>
        <begin position="2334"/>
        <end position="2347"/>
    </location>
</feature>
<feature type="region of interest" description="Disordered" evidence="11">
    <location>
        <begin position="596"/>
        <end position="615"/>
    </location>
</feature>
<dbReference type="Gene3D" id="1.10.287.70">
    <property type="match status" value="1"/>
</dbReference>
<feature type="compositionally biased region" description="Polar residues" evidence="11">
    <location>
        <begin position="596"/>
        <end position="614"/>
    </location>
</feature>
<evidence type="ECO:0000256" key="10">
    <source>
        <dbReference type="SAM" id="Coils"/>
    </source>
</evidence>
<dbReference type="GO" id="GO:0005216">
    <property type="term" value="F:monoatomic ion channel activity"/>
    <property type="evidence" value="ECO:0007669"/>
    <property type="project" value="InterPro"/>
</dbReference>
<dbReference type="GO" id="GO:0005509">
    <property type="term" value="F:calcium ion binding"/>
    <property type="evidence" value="ECO:0007669"/>
    <property type="project" value="InterPro"/>
</dbReference>
<dbReference type="InterPro" id="IPR018047">
    <property type="entry name" value="Ammonium_transpt_CS"/>
</dbReference>
<dbReference type="InterPro" id="IPR027359">
    <property type="entry name" value="Volt_channel_dom_sf"/>
</dbReference>
<dbReference type="InterPro" id="IPR029020">
    <property type="entry name" value="Ammonium/urea_transptr"/>
</dbReference>
<dbReference type="Gene3D" id="1.10.238.10">
    <property type="entry name" value="EF-hand"/>
    <property type="match status" value="1"/>
</dbReference>
<evidence type="ECO:0000256" key="5">
    <source>
        <dbReference type="ARBA" id="ARBA00022692"/>
    </source>
</evidence>
<evidence type="ECO:0000313" key="17">
    <source>
        <dbReference type="Proteomes" id="UP001152797"/>
    </source>
</evidence>
<feature type="domain" description="EF-hand" evidence="13">
    <location>
        <begin position="1229"/>
        <end position="1264"/>
    </location>
</feature>
<evidence type="ECO:0000313" key="15">
    <source>
        <dbReference type="EMBL" id="CAL1131188.1"/>
    </source>
</evidence>
<feature type="transmembrane region" description="Helical" evidence="12">
    <location>
        <begin position="3066"/>
        <end position="3088"/>
    </location>
</feature>
<feature type="coiled-coil region" evidence="10">
    <location>
        <begin position="1169"/>
        <end position="1196"/>
    </location>
</feature>
<evidence type="ECO:0000256" key="8">
    <source>
        <dbReference type="ARBA" id="ARBA00023136"/>
    </source>
</evidence>
<feature type="compositionally biased region" description="Basic and acidic residues" evidence="11">
    <location>
        <begin position="1"/>
        <end position="11"/>
    </location>
</feature>
<evidence type="ECO:0000256" key="12">
    <source>
        <dbReference type="SAM" id="Phobius"/>
    </source>
</evidence>
<dbReference type="Pfam" id="PF18201">
    <property type="entry name" value="PIH1_CS"/>
    <property type="match status" value="1"/>
</dbReference>
<proteinExistence type="inferred from homology"/>
<dbReference type="InterPro" id="IPR005821">
    <property type="entry name" value="Ion_trans_dom"/>
</dbReference>
<evidence type="ECO:0000256" key="3">
    <source>
        <dbReference type="ARBA" id="ARBA00008511"/>
    </source>
</evidence>
<feature type="compositionally biased region" description="Basic and acidic residues" evidence="11">
    <location>
        <begin position="2348"/>
        <end position="2376"/>
    </location>
</feature>
<keyword evidence="5 12" id="KW-0812">Transmembrane</keyword>
<feature type="compositionally biased region" description="Basic and acidic residues" evidence="11">
    <location>
        <begin position="2404"/>
        <end position="2422"/>
    </location>
</feature>
<dbReference type="InterPro" id="IPR024041">
    <property type="entry name" value="NH4_transpt_AmtB-like_dom"/>
</dbReference>
<dbReference type="SUPFAM" id="SSF111352">
    <property type="entry name" value="Ammonium transporter"/>
    <property type="match status" value="1"/>
</dbReference>
<keyword evidence="17" id="KW-1185">Reference proteome</keyword>
<dbReference type="PROSITE" id="PS00018">
    <property type="entry name" value="EF_HAND_1"/>
    <property type="match status" value="2"/>
</dbReference>
<feature type="transmembrane region" description="Helical" evidence="12">
    <location>
        <begin position="707"/>
        <end position="731"/>
    </location>
</feature>
<evidence type="ECO:0000256" key="1">
    <source>
        <dbReference type="ARBA" id="ARBA00004141"/>
    </source>
</evidence>
<dbReference type="NCBIfam" id="TIGR00836">
    <property type="entry name" value="amt"/>
    <property type="match status" value="1"/>
</dbReference>
<dbReference type="InterPro" id="IPR002048">
    <property type="entry name" value="EF_hand_dom"/>
</dbReference>
<sequence length="3319" mass="365696">MASFRPERRAPGDYGDMKGITQDEISKLQKAMKQKQFRDHIDEYTREVSDPAHRQEYLDYLAQIEALRGGCQRPKEKCQKDSSSFVVSLAFAYRDMDKEGPKFSVDTPAPRPQMMAVEMQALTPEERERRRQLAAEKAQERQDVSMARGIGNTSKVKSLQERGEKDMLLGRLEELYAKSGEELPMHVRMLSLQQLLACDHSIGIAMPCFDMFRSVEGGWRLLEVVAAKADQVHTDRLDDMQLIKAESGEGQQVHLPYSLSPPRPDRDQKDEYCMTCDFAVSTGTFQRAAQNSQILKLLIDTAADGLSQQFLKGHEEVSKDYKVMQRMACKGGQPMPMSVRAELLKKGAKSQAPKTVPNKDAITPAELKEMRQEAKRKKMSGVPQEGKEEEAALSVCEAANSCHIGHLSSIMRWFQAEYVFHSIGHEAQGFRSCVFWLLIQEEKHRLSDADQQLFEKVQETRHFINGQLIEVIEVLSEKVDENRREIRNLAEMTQKSLKQIRQKVNQHSDQLGEAEDLAEVELPLIGAAVAQGEASQAHKIEQLAHLAKLLQMQQQMDVKMEKMLNRSHHRVKEEIAQLKGKVSQVNKTNQRLQQKLLQNERGASSVSNESSATKEMQAFQREAAKKNQDEDKKIDNLHTKFGQFIADTDTKMNQLEAQLHKGESNEARINSLDERMFELRSSLVAEMNSMSQLQSNVAAEMHSRDKWMLIQEVLLCICMGIAFMAAHPMLLRSPQFRPSLQEPLLATDTPSSEHSFSVISAQAVPLPQLFLKRTAMSLQEGPPVAAEDLRPNCSVRAATGGWLEVEAVTFKHVQQCDVIQLTLEGDAPNLCITARQRVARASREKEVVPAMELREGDSILYHGSCLEVKKFERQTLHNVELVEVLFDADGAVETLADADTDYIELHDSLHLPRHEIKVSQWILSEAIQRRVVVDAICTCRDIDARAKGEQTPTVFLVISNVCLGVYTLEFFLHLAVGGFGILTDWAVLLDILVILSGIAELVVSAAVPDDPLSGMNVVRALRLGRILRLTRFLRKLRTFRELHKLATMMATCAKTLLWSFLLCFMAMTVWSMLMVETVNPLLQELQAVSGTFDECGMRCQRSMTSVMEANLLLFQTVIAGDGWGEIAVPLIQAYPGSAIIFMGSSLTLVFGVLNLIVAVVVDTFADARQNDMQNLAEEMEDEIQHDRKTLAKLFSRIDADGSGQVTLEELIEGARRDSDFQSRLRVMDIDENDLQMLFEMIDLDGSGAIEAAEFIGPLSRWAHDSKTAPRFIKYNLMQTMKIQEDLYDLCEDCFKYLALQIDKVFGEVKGLKEMKSPKSEKKDNLTVAARTANEEQVGPDSSKEVEEKVEINPSKEVGQLLVGKIGSTTLPSDPSGASSLSGAHSAQINAALERAVADLQASLRRLEVFSVDANEMVKKWSELPVDMQRRNRHQDLSTGSSASKADVFWAHYMDRERDTGAKRKTQKLGPPASRTRRSGAAGSSPSTPVSAHLPFGTRKSDATSELSHRSSVVRLVHSGHLDLSDFMEVNGRADPNTVNSIPRHLRLVVELPTVKRSSDIKMEVTCDNVVVEVEGKFYLDMPLPYEINESSGSAKFDKAKHTLTLELPVVPKMPSPEALAAARRLQGPAQASEASKEPDEAQDDVEAEAPAPSSITVPTVLTEEALKGAKIEADGIRIQMRNKSFEFIRQVEHIETITIWKLKPDTGLRDLDMAVDRAVTPRSRKTDAVSASGGWSQTGSVWYLQSDALQHRPGDSKRGSAAPEPSERRPEGPGTEWTPAAPPAPPSPRAETASPTRPVQMTGSRAEAESPKCKRCELSAMEVNIIAQAFVGFCAKVLSWAHDLSRRKREVLATTVLDNARELQEYALPCQHLSPEIRFLSEEVKDVQYDGEDHDDNFDALKRHMQQLSEDYARVVEDNHALRQELKGRTEELQQMEKKLNTAREAQSESPRKASRVSVEFESAKVQEDVPEALDLEFDSKSIAVAPEVLGVFATLQWICAEQAFVHEMRNSQGVPFKSLSKLQLSIILATPKLLQIKGPVHEEILAALQPKGIAVMGCEGRVQGTPRPSTSLQSSGASKTQSRADEPWSEVSAVGAVPSKSVPRAAAVPPVRPRRITWPAKGRASISGAKNVVRLLWDGLSPEHILLETFREELLNRFRLLGYPQARMSVLSLDNVQTPERMLGKVLVQVHAGPEWIMATPPISEEDDLQYFKALPLTSLKIMGCQTQVIDATVPETAPAAAQAEEAATEAGLEAGDSKPEAAEEAVPVEKPQAEAPCDAPKDVSSALLQKYYAKHAEEAEVIPPEAKPEVPEVPVEAEVKPPEASKAEADTADTADIADTAADAQQHAKEEAKEEAGEGKEEAKGDGQEEKAGQEETEMPSAQEQAEPESAKETPQESDPDQAVKGEATEAPQEEAKEAEAELTPPAPTETHTEVKEGEQTEESSGNAQKNEQEDVEPKKEEDAANSEDEIHSEMKLRYLIAASLYIDVQEKDQSWPVTSDHFELVQKADRAGDELEDPEAGAPLDLEEEPEATEETKEADPVNALPEVEGTSPGQELQKTVEEPQEAQRPLLELDQGASLRIVEPQAIEELPEGSTVEEMEEPMDMPSFCAADSFEGARQGYFFGTGSEGLGYYRDLRQSQRPRPPRPAETIAIQKPLVEEVEVTPATLPEYAKQFVEVSSALTKRLPADEVEVIMEEPELLHRVGRQNLLLQIPLPGQEFVDLRLSSVGRRLTLSFCARPVEGASLSLLRHLIVPRLCSLALYRMMAKLGCALALASLSSLIKANAETEADLFKEVNAMQLALADQKKMLETNTLNMDSFDKSRRLQSTYVTKSAFDTAVTPLLEKYYSFTGALDSAWLCLCGALVMFMHAGFAMLETGSCRAKNASNVLMKNLVNVCVGTLGWWAFGWAFAYGDEAKSAGGNGFIGASGFFGWDFYTRDGSTGAITPVASCDVEGCQSKMLSWFFQWAFCTAGATIVSGGVAERVKSPTYAAYAFFMTSFIYPVIVAWTWGYGWISTIFDSVGFMDFAGSGIVHLTGGVSALAGTVVLGPRKGRFERPDEFEAHNLPLVVLGTFCLWFGWYGFNPGSTLGMRSGSTGAMAAQVAMNTTISAATGGLCVFLFRAFITGKYDVGGLCNGILAGLVSITAGCGSMECGSACFTGFMGALVYQGASMLLQKLHIDDPVDASPVHGFCGIWGVLAASLFDWGAGMNHYHGWNGFDCMTDDANVCRQNIGGTGVAANIILILMVIVWAGSFSFLAFFILKKTGLLRIDEETESTGLDIKHHSPPKAYQMASSTGGVAASEHSPAKAYGPV</sequence>
<organism evidence="14">
    <name type="scientific">Cladocopium goreaui</name>
    <dbReference type="NCBI Taxonomy" id="2562237"/>
    <lineage>
        <taxon>Eukaryota</taxon>
        <taxon>Sar</taxon>
        <taxon>Alveolata</taxon>
        <taxon>Dinophyceae</taxon>
        <taxon>Suessiales</taxon>
        <taxon>Symbiodiniaceae</taxon>
        <taxon>Cladocopium</taxon>
    </lineage>
</organism>
<feature type="region of interest" description="Disordered" evidence="11">
    <location>
        <begin position="1331"/>
        <end position="1350"/>
    </location>
</feature>
<dbReference type="Proteomes" id="UP001152797">
    <property type="component" value="Unassembled WGS sequence"/>
</dbReference>
<dbReference type="OrthoDB" id="534912at2759"/>
<dbReference type="EMBL" id="CAMXCT030000367">
    <property type="protein sequence ID" value="CAL4765125.1"/>
    <property type="molecule type" value="Genomic_DNA"/>
</dbReference>
<dbReference type="Pfam" id="PF00909">
    <property type="entry name" value="Ammonium_transp"/>
    <property type="match status" value="1"/>
</dbReference>
<feature type="region of interest" description="Disordered" evidence="11">
    <location>
        <begin position="2304"/>
        <end position="2474"/>
    </location>
</feature>